<proteinExistence type="predicted"/>
<dbReference type="GeneID" id="109382110"/>
<gene>
    <name evidence="2" type="primary">NDUFS4</name>
</gene>
<reference evidence="2" key="1">
    <citation type="submission" date="2025-08" db="UniProtKB">
        <authorList>
            <consortium name="RefSeq"/>
        </authorList>
    </citation>
    <scope>IDENTIFICATION</scope>
    <source>
        <tissue evidence="2">Muscle</tissue>
    </source>
</reference>
<dbReference type="RefSeq" id="XP_019496958.1">
    <property type="nucleotide sequence ID" value="XM_019641413.1"/>
</dbReference>
<protein>
    <submittedName>
        <fullName evidence="2">NADH dehydrogenase [ubiquinone] iron-sulfur protein 4, mitochondrial</fullName>
    </submittedName>
</protein>
<evidence type="ECO:0000313" key="1">
    <source>
        <dbReference type="Proteomes" id="UP000694851"/>
    </source>
</evidence>
<sequence length="105" mass="11592">MAAVSMSVALKQALWGRRAASVAAISVSRVPTRLLSASTWRLAQDQTRDKQLITVDEKLDGAMTLKRGRFQNPSPSLMALTFLGIKEQEYLQNRLALTVSLCLTE</sequence>
<dbReference type="CTD" id="4724"/>
<dbReference type="OrthoDB" id="3089at2759"/>
<name>A0A8B7R9W9_HIPAR</name>
<keyword evidence="1" id="KW-1185">Reference proteome</keyword>
<accession>A0A8B7R9W9</accession>
<dbReference type="Proteomes" id="UP000694851">
    <property type="component" value="Unplaced"/>
</dbReference>
<organism evidence="1 2">
    <name type="scientific">Hipposideros armiger</name>
    <name type="common">Great Himalayan leaf-nosed bat</name>
    <dbReference type="NCBI Taxonomy" id="186990"/>
    <lineage>
        <taxon>Eukaryota</taxon>
        <taxon>Metazoa</taxon>
        <taxon>Chordata</taxon>
        <taxon>Craniata</taxon>
        <taxon>Vertebrata</taxon>
        <taxon>Euteleostomi</taxon>
        <taxon>Mammalia</taxon>
        <taxon>Eutheria</taxon>
        <taxon>Laurasiatheria</taxon>
        <taxon>Chiroptera</taxon>
        <taxon>Yinpterochiroptera</taxon>
        <taxon>Rhinolophoidea</taxon>
        <taxon>Hipposideridae</taxon>
        <taxon>Hipposideros</taxon>
    </lineage>
</organism>
<dbReference type="KEGG" id="hai:109382110"/>
<dbReference type="AlphaFoldDB" id="A0A8B7R9W9"/>
<evidence type="ECO:0000313" key="2">
    <source>
        <dbReference type="RefSeq" id="XP_019496958.1"/>
    </source>
</evidence>